<dbReference type="PROSITE" id="PS01186">
    <property type="entry name" value="EGF_2"/>
    <property type="match status" value="1"/>
</dbReference>
<dbReference type="InterPro" id="IPR001881">
    <property type="entry name" value="EGF-like_Ca-bd_dom"/>
</dbReference>
<dbReference type="InParanoid" id="A0A6P7JC99"/>
<evidence type="ECO:0000256" key="12">
    <source>
        <dbReference type="ARBA" id="ARBA00023180"/>
    </source>
</evidence>
<evidence type="ECO:0000256" key="15">
    <source>
        <dbReference type="SAM" id="SignalP"/>
    </source>
</evidence>
<dbReference type="Proteomes" id="UP000515145">
    <property type="component" value="Chromosome 12"/>
</dbReference>
<dbReference type="OrthoDB" id="9990982at2759"/>
<dbReference type="Gene3D" id="2.120.10.30">
    <property type="entry name" value="TolB, C-terminal domain"/>
    <property type="match status" value="1"/>
</dbReference>
<dbReference type="Gene3D" id="2.10.25.10">
    <property type="entry name" value="Laminin"/>
    <property type="match status" value="2"/>
</dbReference>
<dbReference type="SMART" id="SM00179">
    <property type="entry name" value="EGF_CA"/>
    <property type="match status" value="2"/>
</dbReference>
<evidence type="ECO:0000256" key="14">
    <source>
        <dbReference type="PROSITE-ProRule" id="PRU00124"/>
    </source>
</evidence>
<sequence>MELSLLVCLNLLASLIFSGGQTLECHQGQWQCDDGGCIPNGWKCDGQGDCLDGSDEIDCTGPPGSIDCPLGQFPCVDSVGCVDVSARCDGQKQCPTGSDEENCPATEGCLDSDWTCRNRICIPKELHCNGQNDCMDNSDEEDCDLCGENGVRCPEGTCVSAAERCDGQVHCSDGSDEPITCGHMCSMNNGGCSHVCTDEPWGARCTCPAGYKLSPNGAVCEDLDECAAPLSPCVHHCSNTIGSYYCHCREGFKLNGSSTCLASGNNTQLLMVQRRALGLLNVKSRQVEAIQTAWFDPVALAFDISRGWYYWADTQGSIYKRGGRQTWTVYTGEPGIKGLACDWLNGYLFWTNQKTESIYMQAADGKSFTTLLSKNIRPSELVLLPVESLMFWINAGPGDRVTLEKSWMDGSERSTLVVITAQSAHSLTADVAARRLYWISDFKRSIETVKVDGTGRTSLTGLFGTQPAIGLAVFEGWMYLADVKGLWQVPQNQPRQKKFILKAELPLIAAYHELQQPQGSSACVKTPCHLCQLTKGNPLGFTCACPVSKVLLPSGTCEIPWCFINK</sequence>
<reference evidence="18" key="1">
    <citation type="submission" date="2025-08" db="UniProtKB">
        <authorList>
            <consortium name="RefSeq"/>
        </authorList>
    </citation>
    <scope>IDENTIFICATION</scope>
</reference>
<gene>
    <name evidence="18" type="primary">LOC114444101</name>
</gene>
<evidence type="ECO:0000256" key="4">
    <source>
        <dbReference type="ARBA" id="ARBA00022583"/>
    </source>
</evidence>
<dbReference type="SMART" id="SM00192">
    <property type="entry name" value="LDLa"/>
    <property type="match status" value="4"/>
</dbReference>
<evidence type="ECO:0000256" key="7">
    <source>
        <dbReference type="ARBA" id="ARBA00022737"/>
    </source>
</evidence>
<evidence type="ECO:0000259" key="16">
    <source>
        <dbReference type="PROSITE" id="PS50026"/>
    </source>
</evidence>
<dbReference type="GeneID" id="114444101"/>
<dbReference type="InterPro" id="IPR051221">
    <property type="entry name" value="LDLR-related"/>
</dbReference>
<dbReference type="Gene3D" id="4.10.400.10">
    <property type="entry name" value="Low-density Lipoprotein Receptor"/>
    <property type="match status" value="4"/>
</dbReference>
<dbReference type="Pfam" id="PF07645">
    <property type="entry name" value="EGF_CA"/>
    <property type="match status" value="1"/>
</dbReference>
<feature type="chain" id="PRO_5028193275" evidence="15">
    <location>
        <begin position="23"/>
        <end position="566"/>
    </location>
</feature>
<dbReference type="GO" id="GO:0006897">
    <property type="term" value="P:endocytosis"/>
    <property type="evidence" value="ECO:0007669"/>
    <property type="project" value="UniProtKB-KW"/>
</dbReference>
<feature type="disulfide bond" evidence="14">
    <location>
        <begin position="109"/>
        <end position="121"/>
    </location>
</feature>
<dbReference type="PROSITE" id="PS50068">
    <property type="entry name" value="LDLRA_2"/>
    <property type="match status" value="4"/>
</dbReference>
<evidence type="ECO:0000256" key="2">
    <source>
        <dbReference type="ARBA" id="ARBA00022475"/>
    </source>
</evidence>
<evidence type="ECO:0000256" key="10">
    <source>
        <dbReference type="ARBA" id="ARBA00023157"/>
    </source>
</evidence>
<dbReference type="PANTHER" id="PTHR22722">
    <property type="entry name" value="LOW-DENSITY LIPOPROTEIN RECEPTOR-RELATED PROTEIN 2-RELATED"/>
    <property type="match status" value="1"/>
</dbReference>
<dbReference type="InterPro" id="IPR011042">
    <property type="entry name" value="6-blade_b-propeller_TolB-like"/>
</dbReference>
<evidence type="ECO:0000256" key="8">
    <source>
        <dbReference type="ARBA" id="ARBA00022989"/>
    </source>
</evidence>
<feature type="disulfide bond" evidence="14">
    <location>
        <begin position="88"/>
        <end position="103"/>
    </location>
</feature>
<keyword evidence="2" id="KW-1003">Cell membrane</keyword>
<dbReference type="AlphaFoldDB" id="A0A6P7JC99"/>
<dbReference type="SMART" id="SM00135">
    <property type="entry name" value="LY"/>
    <property type="match status" value="3"/>
</dbReference>
<keyword evidence="5" id="KW-0812">Transmembrane</keyword>
<accession>A0A6P7JC99</accession>
<dbReference type="RefSeq" id="XP_028274305.1">
    <property type="nucleotide sequence ID" value="XM_028418504.1"/>
</dbReference>
<dbReference type="SUPFAM" id="SSF57424">
    <property type="entry name" value="LDL receptor-like module"/>
    <property type="match status" value="4"/>
</dbReference>
<dbReference type="FunFam" id="2.10.25.10:FF:000009">
    <property type="entry name" value="Low-density lipoprotein receptor isoform 1"/>
    <property type="match status" value="1"/>
</dbReference>
<dbReference type="GO" id="GO:0005509">
    <property type="term" value="F:calcium ion binding"/>
    <property type="evidence" value="ECO:0007669"/>
    <property type="project" value="InterPro"/>
</dbReference>
<proteinExistence type="predicted"/>
<keyword evidence="3 13" id="KW-0245">EGF-like domain</keyword>
<dbReference type="InterPro" id="IPR023415">
    <property type="entry name" value="LDLR_class-A_CS"/>
</dbReference>
<keyword evidence="17" id="KW-1185">Reference proteome</keyword>
<dbReference type="InterPro" id="IPR002172">
    <property type="entry name" value="LDrepeatLR_classA_rpt"/>
</dbReference>
<keyword evidence="8" id="KW-1133">Transmembrane helix</keyword>
<feature type="disulfide bond" evidence="14">
    <location>
        <begin position="32"/>
        <end position="50"/>
    </location>
</feature>
<dbReference type="GO" id="GO:0005886">
    <property type="term" value="C:plasma membrane"/>
    <property type="evidence" value="ECO:0007669"/>
    <property type="project" value="UniProtKB-SubCell"/>
</dbReference>
<evidence type="ECO:0000313" key="17">
    <source>
        <dbReference type="Proteomes" id="UP000515145"/>
    </source>
</evidence>
<evidence type="ECO:0000256" key="5">
    <source>
        <dbReference type="ARBA" id="ARBA00022692"/>
    </source>
</evidence>
<dbReference type="SUPFAM" id="SSF63825">
    <property type="entry name" value="YWTD domain"/>
    <property type="match status" value="1"/>
</dbReference>
<dbReference type="PRINTS" id="PR00261">
    <property type="entry name" value="LDLRECEPTOR"/>
</dbReference>
<keyword evidence="12" id="KW-0325">Glycoprotein</keyword>
<feature type="domain" description="EGF-like" evidence="16">
    <location>
        <begin position="222"/>
        <end position="261"/>
    </location>
</feature>
<feature type="disulfide bond" evidence="14">
    <location>
        <begin position="146"/>
        <end position="158"/>
    </location>
</feature>
<feature type="disulfide bond" evidence="14">
    <location>
        <begin position="153"/>
        <end position="171"/>
    </location>
</feature>
<dbReference type="InterPro" id="IPR009030">
    <property type="entry name" value="Growth_fac_rcpt_cys_sf"/>
</dbReference>
<dbReference type="GO" id="GO:0043235">
    <property type="term" value="C:receptor complex"/>
    <property type="evidence" value="ECO:0007669"/>
    <property type="project" value="TreeGrafter"/>
</dbReference>
<evidence type="ECO:0000313" key="18">
    <source>
        <dbReference type="RefSeq" id="XP_028274305.1"/>
    </source>
</evidence>
<evidence type="ECO:0000256" key="13">
    <source>
        <dbReference type="PROSITE-ProRule" id="PRU00076"/>
    </source>
</evidence>
<comment type="caution">
    <text evidence="13">Lacks conserved residue(s) required for the propagation of feature annotation.</text>
</comment>
<keyword evidence="7" id="KW-0677">Repeat</keyword>
<name>A0A6P7JC99_9TELE</name>
<dbReference type="PANTHER" id="PTHR22722:SF14">
    <property type="entry name" value="MEGALIN, ISOFORM A"/>
    <property type="match status" value="1"/>
</dbReference>
<feature type="disulfide bond" evidence="14">
    <location>
        <begin position="128"/>
        <end position="143"/>
    </location>
</feature>
<dbReference type="Pfam" id="PF14670">
    <property type="entry name" value="FXa_inhibition"/>
    <property type="match status" value="1"/>
</dbReference>
<dbReference type="PROSITE" id="PS01209">
    <property type="entry name" value="LDLRA_1"/>
    <property type="match status" value="2"/>
</dbReference>
<dbReference type="InterPro" id="IPR000152">
    <property type="entry name" value="EGF-type_Asp/Asn_hydroxyl_site"/>
</dbReference>
<keyword evidence="9" id="KW-0472">Membrane</keyword>
<organism evidence="17 18">
    <name type="scientific">Parambassis ranga</name>
    <name type="common">Indian glassy fish</name>
    <dbReference type="NCBI Taxonomy" id="210632"/>
    <lineage>
        <taxon>Eukaryota</taxon>
        <taxon>Metazoa</taxon>
        <taxon>Chordata</taxon>
        <taxon>Craniata</taxon>
        <taxon>Vertebrata</taxon>
        <taxon>Euteleostomi</taxon>
        <taxon>Actinopterygii</taxon>
        <taxon>Neopterygii</taxon>
        <taxon>Teleostei</taxon>
        <taxon>Neoteleostei</taxon>
        <taxon>Acanthomorphata</taxon>
        <taxon>Ovalentaria</taxon>
        <taxon>Ambassidae</taxon>
        <taxon>Parambassis</taxon>
    </lineage>
</organism>
<keyword evidence="4" id="KW-0254">Endocytosis</keyword>
<evidence type="ECO:0000256" key="11">
    <source>
        <dbReference type="ARBA" id="ARBA00023170"/>
    </source>
</evidence>
<dbReference type="PROSITE" id="PS01187">
    <property type="entry name" value="EGF_CA"/>
    <property type="match status" value="1"/>
</dbReference>
<evidence type="ECO:0000256" key="3">
    <source>
        <dbReference type="ARBA" id="ARBA00022536"/>
    </source>
</evidence>
<dbReference type="PROSITE" id="PS00010">
    <property type="entry name" value="ASX_HYDROXYL"/>
    <property type="match status" value="1"/>
</dbReference>
<dbReference type="InterPro" id="IPR000742">
    <property type="entry name" value="EGF"/>
</dbReference>
<evidence type="ECO:0000256" key="9">
    <source>
        <dbReference type="ARBA" id="ARBA00023136"/>
    </source>
</evidence>
<dbReference type="InterPro" id="IPR049883">
    <property type="entry name" value="NOTCH1_EGF-like"/>
</dbReference>
<comment type="subcellular location">
    <subcellularLocation>
        <location evidence="1">Cell membrane</location>
        <topology evidence="1">Single-pass type I membrane protein</topology>
    </subcellularLocation>
</comment>
<dbReference type="SMART" id="SM00181">
    <property type="entry name" value="EGF"/>
    <property type="match status" value="3"/>
</dbReference>
<dbReference type="CDD" id="cd00112">
    <property type="entry name" value="LDLa"/>
    <property type="match status" value="4"/>
</dbReference>
<feature type="disulfide bond" evidence="14">
    <location>
        <begin position="25"/>
        <end position="37"/>
    </location>
</feature>
<dbReference type="Pfam" id="PF00057">
    <property type="entry name" value="Ldl_recept_a"/>
    <property type="match status" value="4"/>
</dbReference>
<dbReference type="FunFam" id="4.10.400.10:FF:000034">
    <property type="entry name" value="Low-density lipoprotein receptor-related protein 2"/>
    <property type="match status" value="1"/>
</dbReference>
<feature type="disulfide bond" evidence="14">
    <location>
        <begin position="116"/>
        <end position="134"/>
    </location>
</feature>
<dbReference type="SUPFAM" id="SSF57184">
    <property type="entry name" value="Growth factor receptor domain"/>
    <property type="match status" value="1"/>
</dbReference>
<feature type="disulfide bond" evidence="14">
    <location>
        <begin position="44"/>
        <end position="59"/>
    </location>
</feature>
<dbReference type="PROSITE" id="PS50026">
    <property type="entry name" value="EGF_3"/>
    <property type="match status" value="1"/>
</dbReference>
<keyword evidence="11" id="KW-0675">Receptor</keyword>
<dbReference type="InterPro" id="IPR018097">
    <property type="entry name" value="EGF_Ca-bd_CS"/>
</dbReference>
<evidence type="ECO:0000256" key="1">
    <source>
        <dbReference type="ARBA" id="ARBA00004251"/>
    </source>
</evidence>
<evidence type="ECO:0000256" key="6">
    <source>
        <dbReference type="ARBA" id="ARBA00022729"/>
    </source>
</evidence>
<keyword evidence="6 15" id="KW-0732">Signal</keyword>
<protein>
    <submittedName>
        <fullName evidence="18">Very low-density lipoprotein receptor-like</fullName>
    </submittedName>
</protein>
<dbReference type="InterPro" id="IPR000033">
    <property type="entry name" value="LDLR_classB_rpt"/>
</dbReference>
<feature type="signal peptide" evidence="15">
    <location>
        <begin position="1"/>
        <end position="22"/>
    </location>
</feature>
<dbReference type="InterPro" id="IPR036055">
    <property type="entry name" value="LDL_receptor-like_sf"/>
</dbReference>
<keyword evidence="10 14" id="KW-1015">Disulfide bond</keyword>